<evidence type="ECO:0000313" key="2">
    <source>
        <dbReference type="Proteomes" id="UP000093523"/>
    </source>
</evidence>
<gene>
    <name evidence="1" type="ORF">A6E04_19310</name>
</gene>
<accession>A0A1B9NTG0</accession>
<dbReference type="Pfam" id="PF07409">
    <property type="entry name" value="GP46"/>
    <property type="match status" value="1"/>
</dbReference>
<sequence length="128" mass="14265">MSHFNLSALTAPLTSVDGLTHAVLQSVLNHSESTQNDRARMENDERGGCWSDEFIRGVGSRDWTLIREKSTQQTLIRTQRFYEDALAWLVNDGYVNAVNVNATRLSPTTIGRKVTITTKDGSTLEVPL</sequence>
<evidence type="ECO:0008006" key="3">
    <source>
        <dbReference type="Google" id="ProtNLM"/>
    </source>
</evidence>
<dbReference type="RefSeq" id="WP_065612131.1">
    <property type="nucleotide sequence ID" value="NZ_CAWMPN010000031.1"/>
</dbReference>
<dbReference type="Proteomes" id="UP000093523">
    <property type="component" value="Unassembled WGS sequence"/>
</dbReference>
<organism evidence="1 2">
    <name type="scientific">Aliivibrio logei</name>
    <name type="common">Vibrio logei</name>
    <dbReference type="NCBI Taxonomy" id="688"/>
    <lineage>
        <taxon>Bacteria</taxon>
        <taxon>Pseudomonadati</taxon>
        <taxon>Pseudomonadota</taxon>
        <taxon>Gammaproteobacteria</taxon>
        <taxon>Vibrionales</taxon>
        <taxon>Vibrionaceae</taxon>
        <taxon>Aliivibrio</taxon>
    </lineage>
</organism>
<dbReference type="OrthoDB" id="5677166at2"/>
<dbReference type="STRING" id="688.A6E04_19310"/>
<evidence type="ECO:0000313" key="1">
    <source>
        <dbReference type="EMBL" id="OCH17004.1"/>
    </source>
</evidence>
<reference evidence="1 2" key="1">
    <citation type="submission" date="2016-06" db="EMBL/GenBank/DDBJ databases">
        <authorList>
            <person name="Kjaerup R.B."/>
            <person name="Dalgaard T.S."/>
            <person name="Juul-Madsen H.R."/>
        </authorList>
    </citation>
    <scope>NUCLEOTIDE SEQUENCE [LARGE SCALE GENOMIC DNA]</scope>
    <source>
        <strain evidence="1 2">1S159</strain>
    </source>
</reference>
<dbReference type="InterPro" id="IPR010877">
    <property type="entry name" value="Phage_Mu_Gp46"/>
</dbReference>
<protein>
    <recommendedName>
        <fullName evidence="3">Phage protein GP46</fullName>
    </recommendedName>
</protein>
<proteinExistence type="predicted"/>
<comment type="caution">
    <text evidence="1">The sequence shown here is derived from an EMBL/GenBank/DDBJ whole genome shotgun (WGS) entry which is preliminary data.</text>
</comment>
<dbReference type="AlphaFoldDB" id="A0A1B9NTG0"/>
<name>A0A1B9NTG0_ALILO</name>
<dbReference type="EMBL" id="MAJU01000031">
    <property type="protein sequence ID" value="OCH17004.1"/>
    <property type="molecule type" value="Genomic_DNA"/>
</dbReference>